<feature type="region of interest" description="Disordered" evidence="1">
    <location>
        <begin position="38"/>
        <end position="57"/>
    </location>
</feature>
<protein>
    <submittedName>
        <fullName evidence="3">Aldo/keto reductase</fullName>
    </submittedName>
</protein>
<evidence type="ECO:0000256" key="1">
    <source>
        <dbReference type="SAM" id="MobiDB-lite"/>
    </source>
</evidence>
<organism evidence="3 4">
    <name type="scientific">Prauserella endophytica</name>
    <dbReference type="NCBI Taxonomy" id="1592324"/>
    <lineage>
        <taxon>Bacteria</taxon>
        <taxon>Bacillati</taxon>
        <taxon>Actinomycetota</taxon>
        <taxon>Actinomycetes</taxon>
        <taxon>Pseudonocardiales</taxon>
        <taxon>Pseudonocardiaceae</taxon>
        <taxon>Prauserella</taxon>
        <taxon>Prauserella coralliicola group</taxon>
    </lineage>
</organism>
<dbReference type="Pfam" id="PF00248">
    <property type="entry name" value="Aldo_ket_red"/>
    <property type="match status" value="1"/>
</dbReference>
<comment type="caution">
    <text evidence="3">The sequence shown here is derived from an EMBL/GenBank/DDBJ whole genome shotgun (WGS) entry which is preliminary data.</text>
</comment>
<feature type="compositionally biased region" description="Low complexity" evidence="1">
    <location>
        <begin position="38"/>
        <end position="48"/>
    </location>
</feature>
<evidence type="ECO:0000313" key="4">
    <source>
        <dbReference type="Proteomes" id="UP000309992"/>
    </source>
</evidence>
<dbReference type="PROSITE" id="PS51318">
    <property type="entry name" value="TAT"/>
    <property type="match status" value="1"/>
</dbReference>
<name>A0ABY2SA70_9PSEU</name>
<dbReference type="EMBL" id="SWMS01000002">
    <property type="protein sequence ID" value="TKG72591.1"/>
    <property type="molecule type" value="Genomic_DNA"/>
</dbReference>
<dbReference type="SUPFAM" id="SSF51430">
    <property type="entry name" value="NAD(P)-linked oxidoreductase"/>
    <property type="match status" value="1"/>
</dbReference>
<evidence type="ECO:0000313" key="3">
    <source>
        <dbReference type="EMBL" id="TKG72591.1"/>
    </source>
</evidence>
<keyword evidence="4" id="KW-1185">Reference proteome</keyword>
<dbReference type="PANTHER" id="PTHR43312">
    <property type="entry name" value="D-THREO-ALDOSE 1-DEHYDROGENASE"/>
    <property type="match status" value="1"/>
</dbReference>
<sequence>MRQKGAVDVHRNPTGKSPVSRRRVLGAAAAGTALTALGRAPSAQARPAPADRHDDLIRKPVPGSGELLSAIGLGTFMTFDTAPGARRAHLREVLRLYHENGGRVVDTSPLYGAAEDNVGHFASSLRIKEDLFVTNKVWTTGDYLWDDSLAARSLRKSVSRLSDDGRIELIQCHNLVNVDCHVPLFHAWKKEGRIRYLGVTHHDLSYYDALAHWVEVGDLDFVQVRYTMATRLAEERILPAAADRGVAVLVCMPLEKGRLHQIVHGLPVPGFAQRIGITSWAEYFLKWTISHPAVTCALPATTNPAHLLENVAAMRGTLPDPDLRERMYAHVKNLPGFDRIERMPWYPGKRFDGLVSRAQAEMRRRSPWWPS</sequence>
<feature type="domain" description="NADP-dependent oxidoreductase" evidence="2">
    <location>
        <begin position="70"/>
        <end position="322"/>
    </location>
</feature>
<accession>A0ABY2SA70</accession>
<dbReference type="InterPro" id="IPR023210">
    <property type="entry name" value="NADP_OxRdtase_dom"/>
</dbReference>
<dbReference type="CDD" id="cd19095">
    <property type="entry name" value="AKR_PA4992-like"/>
    <property type="match status" value="1"/>
</dbReference>
<evidence type="ECO:0000259" key="2">
    <source>
        <dbReference type="Pfam" id="PF00248"/>
    </source>
</evidence>
<reference evidence="3 4" key="1">
    <citation type="journal article" date="2015" name="Antonie Van Leeuwenhoek">
        <title>Prauserella endophytica sp. nov., an endophytic actinobacterium isolated from Tamarix taklamakanensis.</title>
        <authorList>
            <person name="Liu J.M."/>
            <person name="Habden X."/>
            <person name="Guo L."/>
            <person name="Tuo L."/>
            <person name="Jiang Z.K."/>
            <person name="Liu S.W."/>
            <person name="Liu X.F."/>
            <person name="Chen L."/>
            <person name="Li R.F."/>
            <person name="Zhang Y.Q."/>
            <person name="Sun C.H."/>
        </authorList>
    </citation>
    <scope>NUCLEOTIDE SEQUENCE [LARGE SCALE GENOMIC DNA]</scope>
    <source>
        <strain evidence="3 4">CGMCC 4.7182</strain>
    </source>
</reference>
<dbReference type="InterPro" id="IPR036812">
    <property type="entry name" value="NAD(P)_OxRdtase_dom_sf"/>
</dbReference>
<dbReference type="InterPro" id="IPR006311">
    <property type="entry name" value="TAT_signal"/>
</dbReference>
<dbReference type="Proteomes" id="UP000309992">
    <property type="component" value="Unassembled WGS sequence"/>
</dbReference>
<dbReference type="PANTHER" id="PTHR43312:SF1">
    <property type="entry name" value="NADP-DEPENDENT OXIDOREDUCTASE DOMAIN-CONTAINING PROTEIN"/>
    <property type="match status" value="1"/>
</dbReference>
<gene>
    <name evidence="3" type="ORF">FCN18_04920</name>
</gene>
<dbReference type="Gene3D" id="3.20.20.100">
    <property type="entry name" value="NADP-dependent oxidoreductase domain"/>
    <property type="match status" value="1"/>
</dbReference>
<proteinExistence type="predicted"/>
<dbReference type="InterPro" id="IPR053135">
    <property type="entry name" value="AKR2_Oxidoreductase"/>
</dbReference>